<name>A0A2I0T184_LIMLA</name>
<evidence type="ECO:0000256" key="1">
    <source>
        <dbReference type="SAM" id="MobiDB-lite"/>
    </source>
</evidence>
<dbReference type="EMBL" id="KZ525950">
    <property type="protein sequence ID" value="PKU27566.1"/>
    <property type="molecule type" value="Genomic_DNA"/>
</dbReference>
<accession>A0A2I0T184</accession>
<organism evidence="2 3">
    <name type="scientific">Limosa lapponica baueri</name>
    <dbReference type="NCBI Taxonomy" id="1758121"/>
    <lineage>
        <taxon>Eukaryota</taxon>
        <taxon>Metazoa</taxon>
        <taxon>Chordata</taxon>
        <taxon>Craniata</taxon>
        <taxon>Vertebrata</taxon>
        <taxon>Euteleostomi</taxon>
        <taxon>Archelosauria</taxon>
        <taxon>Archosauria</taxon>
        <taxon>Dinosauria</taxon>
        <taxon>Saurischia</taxon>
        <taxon>Theropoda</taxon>
        <taxon>Coelurosauria</taxon>
        <taxon>Aves</taxon>
        <taxon>Neognathae</taxon>
        <taxon>Neoaves</taxon>
        <taxon>Charadriiformes</taxon>
        <taxon>Scolopacidae</taxon>
        <taxon>Limosa</taxon>
    </lineage>
</organism>
<feature type="region of interest" description="Disordered" evidence="1">
    <location>
        <begin position="60"/>
        <end position="127"/>
    </location>
</feature>
<proteinExistence type="predicted"/>
<feature type="compositionally biased region" description="Gly residues" evidence="1">
    <location>
        <begin position="118"/>
        <end position="127"/>
    </location>
</feature>
<keyword evidence="3" id="KW-1185">Reference proteome</keyword>
<dbReference type="Proteomes" id="UP000233556">
    <property type="component" value="Unassembled WGS sequence"/>
</dbReference>
<feature type="compositionally biased region" description="Basic residues" evidence="1">
    <location>
        <begin position="74"/>
        <end position="107"/>
    </location>
</feature>
<evidence type="ECO:0000313" key="3">
    <source>
        <dbReference type="Proteomes" id="UP000233556"/>
    </source>
</evidence>
<evidence type="ECO:0000313" key="2">
    <source>
        <dbReference type="EMBL" id="PKU27566.1"/>
    </source>
</evidence>
<reference evidence="3" key="1">
    <citation type="submission" date="2017-11" db="EMBL/GenBank/DDBJ databases">
        <authorList>
            <person name="Lima N.C."/>
            <person name="Parody-Merino A.M."/>
            <person name="Battley P.F."/>
            <person name="Fidler A.E."/>
            <person name="Prosdocimi F."/>
        </authorList>
    </citation>
    <scope>NUCLEOTIDE SEQUENCE [LARGE SCALE GENOMIC DNA]</scope>
</reference>
<gene>
    <name evidence="2" type="ORF">llap_22130</name>
</gene>
<reference evidence="3" key="2">
    <citation type="submission" date="2017-12" db="EMBL/GenBank/DDBJ databases">
        <title>Genome sequence of the Bar-tailed Godwit (Limosa lapponica baueri).</title>
        <authorList>
            <person name="Lima N.C.B."/>
            <person name="Parody-Merino A.M."/>
            <person name="Battley P.F."/>
            <person name="Fidler A.E."/>
            <person name="Prosdocimi F."/>
        </authorList>
    </citation>
    <scope>NUCLEOTIDE SEQUENCE [LARGE SCALE GENOMIC DNA]</scope>
</reference>
<sequence>MFALHQGLAVADSVCLPPPSSLCYSRVCKSRKGSCVILLVVAAQWLLSSLDAAESIFDRIHRAGKTTRSPHLLKEKRKRKRKRKKKKEKKKKKKKKGKEKGKRKKNKQFLPSKRRGSEGVGTRVGKG</sequence>
<protein>
    <submittedName>
        <fullName evidence="2">Uncharacterized protein</fullName>
    </submittedName>
</protein>
<dbReference type="AlphaFoldDB" id="A0A2I0T184"/>